<dbReference type="KEGG" id="barn:D1092_07110"/>
<evidence type="ECO:0008006" key="4">
    <source>
        <dbReference type="Google" id="ProtNLM"/>
    </source>
</evidence>
<reference evidence="3" key="1">
    <citation type="submission" date="2019-07" db="EMBL/GenBank/DDBJ databases">
        <title>Bartonella kosoyii sp. nov. and Bartonella krasnovii sp. nov., two novel members of the Bartonella elizabethae complex sensu lato, isolated from black rats and wild desert rodent-fleas.</title>
        <authorList>
            <person name="Gutierrez R."/>
            <person name="Shalit T."/>
            <person name="Markus B."/>
            <person name="Yuan C."/>
            <person name="Nachum-Biala Y."/>
            <person name="Elad D."/>
            <person name="Harrus S."/>
        </authorList>
    </citation>
    <scope>NUCLEOTIDE SEQUENCE [LARGE SCALE GENOMIC DNA]</scope>
    <source>
        <strain evidence="3">OE 1-1</strain>
    </source>
</reference>
<accession>A0A5B9D2T7</accession>
<organism evidence="2 3">
    <name type="scientific">Bartonella krasnovii</name>
    <dbReference type="NCBI Taxonomy" id="2267275"/>
    <lineage>
        <taxon>Bacteria</taxon>
        <taxon>Pseudomonadati</taxon>
        <taxon>Pseudomonadota</taxon>
        <taxon>Alphaproteobacteria</taxon>
        <taxon>Hyphomicrobiales</taxon>
        <taxon>Bartonellaceae</taxon>
        <taxon>Bartonella</taxon>
    </lineage>
</organism>
<keyword evidence="1" id="KW-0812">Transmembrane</keyword>
<evidence type="ECO:0000256" key="1">
    <source>
        <dbReference type="SAM" id="Phobius"/>
    </source>
</evidence>
<proteinExistence type="predicted"/>
<evidence type="ECO:0000313" key="2">
    <source>
        <dbReference type="EMBL" id="QEE12717.1"/>
    </source>
</evidence>
<name>A0A5B9D2T7_9HYPH</name>
<dbReference type="Proteomes" id="UP000321311">
    <property type="component" value="Chromosome"/>
</dbReference>
<protein>
    <recommendedName>
        <fullName evidence="4">Transmembrane protein</fullName>
    </recommendedName>
</protein>
<sequence length="86" mass="8967">MRGSRHGGDGSLTGKLKTSSVFSLGEWGCCIFVLSIGVAFGAGCFGGGLLWGEVLFEGGGSKGVCRVIEKRVGAWCVRGKDWRAVV</sequence>
<feature type="transmembrane region" description="Helical" evidence="1">
    <location>
        <begin position="21"/>
        <end position="51"/>
    </location>
</feature>
<dbReference type="RefSeq" id="WP_120121046.1">
    <property type="nucleotide sequence ID" value="NZ_CP031844.2"/>
</dbReference>
<gene>
    <name evidence="2" type="ORF">D1092_07110</name>
</gene>
<dbReference type="GeneID" id="71061902"/>
<keyword evidence="1" id="KW-0472">Membrane</keyword>
<keyword evidence="1" id="KW-1133">Transmembrane helix</keyword>
<dbReference type="EMBL" id="CP031844">
    <property type="protein sequence ID" value="QEE12717.1"/>
    <property type="molecule type" value="Genomic_DNA"/>
</dbReference>
<dbReference type="AlphaFoldDB" id="A0A5B9D2T7"/>
<evidence type="ECO:0000313" key="3">
    <source>
        <dbReference type="Proteomes" id="UP000321311"/>
    </source>
</evidence>